<dbReference type="RefSeq" id="WP_011711791.1">
    <property type="nucleotide sequence ID" value="NC_008576.1"/>
</dbReference>
<gene>
    <name evidence="2" type="ordered locus">Mmc1_0089</name>
</gene>
<keyword evidence="1" id="KW-1133">Transmembrane helix</keyword>
<dbReference type="eggNOG" id="ENOG5033CCU">
    <property type="taxonomic scope" value="Bacteria"/>
</dbReference>
<dbReference type="Proteomes" id="UP000002586">
    <property type="component" value="Chromosome"/>
</dbReference>
<reference evidence="2 3" key="2">
    <citation type="journal article" date="2012" name="Int. J. Syst. Evol. Microbiol.">
        <title>Magnetococcus marinus gen. nov., sp. nov., a marine, magnetotactic bacterium that represents a novel lineage (Magnetococcaceae fam. nov.; Magnetococcales ord. nov.) at the base of the Alphaproteobacteria.</title>
        <authorList>
            <person name="Bazylinski D.A."/>
            <person name="Williams T.J."/>
            <person name="Lefevre C.T."/>
            <person name="Berg R.J."/>
            <person name="Zhang C.L."/>
            <person name="Bowser S.S."/>
            <person name="Dean A.J."/>
            <person name="Beveridge T.J."/>
        </authorList>
    </citation>
    <scope>NUCLEOTIDE SEQUENCE [LARGE SCALE GENOMIC DNA]</scope>
    <source>
        <strain evidence="3">ATCC BAA-1437 / JCM 17883 / MC-1</strain>
    </source>
</reference>
<dbReference type="AlphaFoldDB" id="A0L3S5"/>
<evidence type="ECO:0000313" key="2">
    <source>
        <dbReference type="EMBL" id="ABK42618.1"/>
    </source>
</evidence>
<protein>
    <submittedName>
        <fullName evidence="2">Uncharacterized protein</fullName>
    </submittedName>
</protein>
<organism evidence="2 3">
    <name type="scientific">Magnetococcus marinus (strain ATCC BAA-1437 / JCM 17883 / MC-1)</name>
    <dbReference type="NCBI Taxonomy" id="156889"/>
    <lineage>
        <taxon>Bacteria</taxon>
        <taxon>Pseudomonadati</taxon>
        <taxon>Pseudomonadota</taxon>
        <taxon>Magnetococcia</taxon>
        <taxon>Magnetococcales</taxon>
        <taxon>Magnetococcaceae</taxon>
        <taxon>Magnetococcus</taxon>
    </lineage>
</organism>
<feature type="transmembrane region" description="Helical" evidence="1">
    <location>
        <begin position="17"/>
        <end position="35"/>
    </location>
</feature>
<proteinExistence type="predicted"/>
<evidence type="ECO:0000313" key="3">
    <source>
        <dbReference type="Proteomes" id="UP000002586"/>
    </source>
</evidence>
<keyword evidence="1" id="KW-0812">Transmembrane</keyword>
<reference evidence="3" key="1">
    <citation type="journal article" date="2009" name="Appl. Environ. Microbiol.">
        <title>Complete genome sequence of the chemolithoautotrophic marine magnetotactic coccus strain MC-1.</title>
        <authorList>
            <person name="Schubbe S."/>
            <person name="Williams T.J."/>
            <person name="Xie G."/>
            <person name="Kiss H.E."/>
            <person name="Brettin T.S."/>
            <person name="Martinez D."/>
            <person name="Ross C.A."/>
            <person name="Schuler D."/>
            <person name="Cox B.L."/>
            <person name="Nealson K.H."/>
            <person name="Bazylinski D.A."/>
        </authorList>
    </citation>
    <scope>NUCLEOTIDE SEQUENCE [LARGE SCALE GENOMIC DNA]</scope>
    <source>
        <strain evidence="3">ATCC BAA-1437 / JCM 17883 / MC-1</strain>
    </source>
</reference>
<keyword evidence="3" id="KW-1185">Reference proteome</keyword>
<dbReference type="EMBL" id="CP000471">
    <property type="protein sequence ID" value="ABK42618.1"/>
    <property type="molecule type" value="Genomic_DNA"/>
</dbReference>
<sequence length="88" mass="10032">MQETEKRFFLWRFIDDLDWFVLIVVAIMLGAVPFGEPHLWQKLTMLAAGTLTKPLDIFDLCMHGTPSVLLAIKAIRHYGGFAPVKEKS</sequence>
<dbReference type="STRING" id="156889.Mmc1_0089"/>
<evidence type="ECO:0000256" key="1">
    <source>
        <dbReference type="SAM" id="Phobius"/>
    </source>
</evidence>
<name>A0L3S5_MAGMM</name>
<keyword evidence="1" id="KW-0472">Membrane</keyword>
<accession>A0L3S5</accession>
<dbReference type="KEGG" id="mgm:Mmc1_0089"/>
<dbReference type="HOGENOM" id="CLU_189883_0_0_5"/>